<dbReference type="RefSeq" id="WP_206561896.1">
    <property type="nucleotide sequence ID" value="NZ_JAFKCZ010000015.1"/>
</dbReference>
<proteinExistence type="predicted"/>
<evidence type="ECO:0000313" key="1">
    <source>
        <dbReference type="EMBL" id="MBN7798446.1"/>
    </source>
</evidence>
<dbReference type="EMBL" id="JAFKCZ010000015">
    <property type="protein sequence ID" value="MBN7798446.1"/>
    <property type="molecule type" value="Genomic_DNA"/>
</dbReference>
<gene>
    <name evidence="1" type="ORF">JYP50_17730</name>
</gene>
<keyword evidence="2" id="KW-1185">Reference proteome</keyword>
<protein>
    <recommendedName>
        <fullName evidence="3">HD/PDEase domain-containing protein</fullName>
    </recommendedName>
</protein>
<dbReference type="Gene3D" id="1.10.3210.10">
    <property type="entry name" value="Hypothetical protein af1432"/>
    <property type="match status" value="1"/>
</dbReference>
<evidence type="ECO:0000313" key="2">
    <source>
        <dbReference type="Proteomes" id="UP000664303"/>
    </source>
</evidence>
<dbReference type="AlphaFoldDB" id="A0A939DIG1"/>
<reference evidence="1" key="1">
    <citation type="submission" date="2021-02" db="EMBL/GenBank/DDBJ databases">
        <title>PHA producing bacteria isolated from coastal sediment in Guangdong, Shenzhen.</title>
        <authorList>
            <person name="Zheng W."/>
            <person name="Yu S."/>
            <person name="Huang Y."/>
        </authorList>
    </citation>
    <scope>NUCLEOTIDE SEQUENCE</scope>
    <source>
        <strain evidence="1">TN14-10</strain>
    </source>
</reference>
<sequence length="301" mass="33193">MDLPRAAHMDVSNRVDVTDAAAVASAIRDLLERRYPGASFAPVDRLVADLDRLYAGDYPGYHGCEVKYHNIQHVLDVALAMARLIDGHDKTVGAGARLGPDNALTGICAALFHDTGYIRRRRDTRHSNGAAYTRVHVDRSARWLREYLPTVGLAELAAPCARLVQFTNCSRHPDHLQVHGGAERLLGDLLGTADLIAQLADAHYVEKCRNYLYDEFVEGGIAGAPAAEGYSGATYHSAQDLVDSTPAFIRWVIRERLEEGFRGAYHYAAEHFGGSNLYMDAIHANYTRLEATLNPRPRARA</sequence>
<dbReference type="SUPFAM" id="SSF109604">
    <property type="entry name" value="HD-domain/PDEase-like"/>
    <property type="match status" value="1"/>
</dbReference>
<accession>A0A939DIG1</accession>
<dbReference type="Proteomes" id="UP000664303">
    <property type="component" value="Unassembled WGS sequence"/>
</dbReference>
<name>A0A939DIG1_9GAMM</name>
<comment type="caution">
    <text evidence="1">The sequence shown here is derived from an EMBL/GenBank/DDBJ whole genome shotgun (WGS) entry which is preliminary data.</text>
</comment>
<organism evidence="1 2">
    <name type="scientific">Parahaliea mediterranea</name>
    <dbReference type="NCBI Taxonomy" id="651086"/>
    <lineage>
        <taxon>Bacteria</taxon>
        <taxon>Pseudomonadati</taxon>
        <taxon>Pseudomonadota</taxon>
        <taxon>Gammaproteobacteria</taxon>
        <taxon>Cellvibrionales</taxon>
        <taxon>Halieaceae</taxon>
        <taxon>Parahaliea</taxon>
    </lineage>
</organism>
<evidence type="ECO:0008006" key="3">
    <source>
        <dbReference type="Google" id="ProtNLM"/>
    </source>
</evidence>